<dbReference type="SUPFAM" id="SSF53098">
    <property type="entry name" value="Ribonuclease H-like"/>
    <property type="match status" value="1"/>
</dbReference>
<dbReference type="PANTHER" id="PTHR37984">
    <property type="entry name" value="PROTEIN CBG26694"/>
    <property type="match status" value="1"/>
</dbReference>
<keyword evidence="7 13" id="KW-0695">RNA-directed DNA polymerase</keyword>
<dbReference type="InterPro" id="IPR036397">
    <property type="entry name" value="RNaseH_sf"/>
</dbReference>
<dbReference type="EMBL" id="BQNB010018470">
    <property type="protein sequence ID" value="GJT74785.1"/>
    <property type="molecule type" value="Genomic_DNA"/>
</dbReference>
<keyword evidence="10" id="KW-0233">DNA recombination</keyword>
<keyword evidence="5" id="KW-0460">Magnesium</keyword>
<evidence type="ECO:0000256" key="6">
    <source>
        <dbReference type="ARBA" id="ARBA00022908"/>
    </source>
</evidence>
<dbReference type="Gene3D" id="1.10.340.70">
    <property type="match status" value="1"/>
</dbReference>
<dbReference type="PROSITE" id="PS50994">
    <property type="entry name" value="INTEGRASE"/>
    <property type="match status" value="1"/>
</dbReference>
<dbReference type="InterPro" id="IPR041577">
    <property type="entry name" value="RT_RNaseH_2"/>
</dbReference>
<dbReference type="InterPro" id="IPR050951">
    <property type="entry name" value="Retrovirus_Pol_polyprotein"/>
</dbReference>
<keyword evidence="3" id="KW-0064">Aspartyl protease</keyword>
<dbReference type="Gene3D" id="3.30.420.10">
    <property type="entry name" value="Ribonuclease H-like superfamily/Ribonuclease H"/>
    <property type="match status" value="1"/>
</dbReference>
<evidence type="ECO:0000256" key="8">
    <source>
        <dbReference type="ARBA" id="ARBA00022932"/>
    </source>
</evidence>
<evidence type="ECO:0000256" key="2">
    <source>
        <dbReference type="ARBA" id="ARBA00022723"/>
    </source>
</evidence>
<evidence type="ECO:0000256" key="11">
    <source>
        <dbReference type="ARBA" id="ARBA00023268"/>
    </source>
</evidence>
<evidence type="ECO:0000256" key="9">
    <source>
        <dbReference type="ARBA" id="ARBA00023125"/>
    </source>
</evidence>
<keyword evidence="14" id="KW-1185">Reference proteome</keyword>
<keyword evidence="1" id="KW-0645">Protease</keyword>
<dbReference type="InterPro" id="IPR041588">
    <property type="entry name" value="Integrase_H2C2"/>
</dbReference>
<evidence type="ECO:0000256" key="4">
    <source>
        <dbReference type="ARBA" id="ARBA00022801"/>
    </source>
</evidence>
<dbReference type="GO" id="GO:0003964">
    <property type="term" value="F:RNA-directed DNA polymerase activity"/>
    <property type="evidence" value="ECO:0007669"/>
    <property type="project" value="UniProtKB-KW"/>
</dbReference>
<sequence>MTKLTQKKVKFVWGDKQEAAFQLLNQKLCSAPILALPEGSEDFIAYCDASIKGLGIVLIQREKVIAYPSRQLKIHDKNYTTHDLKLGAVKELNMRQRRWLELLSDYDCEIRYHPGKANVVADALSRKERNKPLRKPENIKNEDIGGMTRKDIPNEKLEPHADGTLCLNGRSWLPCYGGLRTVIMHESHKSKYSIHPGSDKMYQDMKKLYWWPNMKADIATYVSKCLTYAKVKAEHQRPLGLETDPMEKLVRMYLKEVVTRHGISVLIICDRDPRFASNFWRSLQKALGTSLDMSTAYHPQTDRQSERTIQTLEDMLRACVIDFGNGWVKHLPLVEFSYNNSYHASIKAAPFEALYGRKCRSPVCWAEVGEVQLTGPEIVQETTEKIIQIKQRIQAARDRQKSYADLKWVIRFGKREKLNPRYVGPFKVLGRVGAVAYKLELPQELSRVHNMFHVSNLKKCYSDEPLAVPLDGLQIDDKLHFVEELIEIMDQEMKWLKQSCIPIVKVRWNFTRGPEFTWEHEDQFQKKYPHLFTKPVPSSSVAT</sequence>
<dbReference type="InterPro" id="IPR001584">
    <property type="entry name" value="Integrase_cat-core"/>
</dbReference>
<dbReference type="Pfam" id="PF17921">
    <property type="entry name" value="Integrase_H2C2"/>
    <property type="match status" value="1"/>
</dbReference>
<reference evidence="13" key="2">
    <citation type="submission" date="2022-01" db="EMBL/GenBank/DDBJ databases">
        <authorList>
            <person name="Yamashiro T."/>
            <person name="Shiraishi A."/>
            <person name="Satake H."/>
            <person name="Nakayama K."/>
        </authorList>
    </citation>
    <scope>NUCLEOTIDE SEQUENCE</scope>
</reference>
<evidence type="ECO:0000256" key="10">
    <source>
        <dbReference type="ARBA" id="ARBA00023172"/>
    </source>
</evidence>
<dbReference type="Proteomes" id="UP001151760">
    <property type="component" value="Unassembled WGS sequence"/>
</dbReference>
<keyword evidence="6" id="KW-0229">DNA integration</keyword>
<dbReference type="Pfam" id="PF24626">
    <property type="entry name" value="SH3_Tf2-1"/>
    <property type="match status" value="1"/>
</dbReference>
<evidence type="ECO:0000256" key="5">
    <source>
        <dbReference type="ARBA" id="ARBA00022842"/>
    </source>
</evidence>
<dbReference type="InterPro" id="IPR056924">
    <property type="entry name" value="SH3_Tf2-1"/>
</dbReference>
<keyword evidence="8" id="KW-0548">Nucleotidyltransferase</keyword>
<gene>
    <name evidence="13" type="ORF">Tco_1041510</name>
</gene>
<keyword evidence="2" id="KW-0479">Metal-binding</keyword>
<protein>
    <submittedName>
        <fullName evidence="13">Reverse transcriptase domain-containing protein</fullName>
    </submittedName>
</protein>
<keyword evidence="8" id="KW-0808">Transferase</keyword>
<accession>A0ABQ5GGZ8</accession>
<dbReference type="PANTHER" id="PTHR37984:SF5">
    <property type="entry name" value="PROTEIN NYNRIN-LIKE"/>
    <property type="match status" value="1"/>
</dbReference>
<keyword evidence="8" id="KW-0239">DNA-directed DNA polymerase</keyword>
<proteinExistence type="predicted"/>
<dbReference type="Pfam" id="PF17919">
    <property type="entry name" value="RT_RNaseH_2"/>
    <property type="match status" value="1"/>
</dbReference>
<dbReference type="SUPFAM" id="SSF56672">
    <property type="entry name" value="DNA/RNA polymerases"/>
    <property type="match status" value="1"/>
</dbReference>
<evidence type="ECO:0000259" key="12">
    <source>
        <dbReference type="PROSITE" id="PS50994"/>
    </source>
</evidence>
<dbReference type="InterPro" id="IPR012337">
    <property type="entry name" value="RNaseH-like_sf"/>
</dbReference>
<comment type="caution">
    <text evidence="13">The sequence shown here is derived from an EMBL/GenBank/DDBJ whole genome shotgun (WGS) entry which is preliminary data.</text>
</comment>
<evidence type="ECO:0000313" key="13">
    <source>
        <dbReference type="EMBL" id="GJT74785.1"/>
    </source>
</evidence>
<keyword evidence="4" id="KW-0378">Hydrolase</keyword>
<evidence type="ECO:0000256" key="1">
    <source>
        <dbReference type="ARBA" id="ARBA00022670"/>
    </source>
</evidence>
<dbReference type="Gene3D" id="3.30.70.270">
    <property type="match status" value="1"/>
</dbReference>
<dbReference type="InterPro" id="IPR043128">
    <property type="entry name" value="Rev_trsase/Diguanyl_cyclase"/>
</dbReference>
<reference evidence="13" key="1">
    <citation type="journal article" date="2022" name="Int. J. Mol. Sci.">
        <title>Draft Genome of Tanacetum Coccineum: Genomic Comparison of Closely Related Tanacetum-Family Plants.</title>
        <authorList>
            <person name="Yamashiro T."/>
            <person name="Shiraishi A."/>
            <person name="Nakayama K."/>
            <person name="Satake H."/>
        </authorList>
    </citation>
    <scope>NUCLEOTIDE SEQUENCE</scope>
</reference>
<evidence type="ECO:0000256" key="7">
    <source>
        <dbReference type="ARBA" id="ARBA00022918"/>
    </source>
</evidence>
<evidence type="ECO:0000313" key="14">
    <source>
        <dbReference type="Proteomes" id="UP001151760"/>
    </source>
</evidence>
<evidence type="ECO:0000256" key="3">
    <source>
        <dbReference type="ARBA" id="ARBA00022750"/>
    </source>
</evidence>
<keyword evidence="9" id="KW-0238">DNA-binding</keyword>
<dbReference type="CDD" id="cd09274">
    <property type="entry name" value="RNase_HI_RT_Ty3"/>
    <property type="match status" value="1"/>
</dbReference>
<dbReference type="InterPro" id="IPR043502">
    <property type="entry name" value="DNA/RNA_pol_sf"/>
</dbReference>
<feature type="domain" description="Integrase catalytic" evidence="12">
    <location>
        <begin position="192"/>
        <end position="358"/>
    </location>
</feature>
<keyword evidence="11" id="KW-0511">Multifunctional enzyme</keyword>
<name>A0ABQ5GGZ8_9ASTR</name>
<organism evidence="13 14">
    <name type="scientific">Tanacetum coccineum</name>
    <dbReference type="NCBI Taxonomy" id="301880"/>
    <lineage>
        <taxon>Eukaryota</taxon>
        <taxon>Viridiplantae</taxon>
        <taxon>Streptophyta</taxon>
        <taxon>Embryophyta</taxon>
        <taxon>Tracheophyta</taxon>
        <taxon>Spermatophyta</taxon>
        <taxon>Magnoliopsida</taxon>
        <taxon>eudicotyledons</taxon>
        <taxon>Gunneridae</taxon>
        <taxon>Pentapetalae</taxon>
        <taxon>asterids</taxon>
        <taxon>campanulids</taxon>
        <taxon>Asterales</taxon>
        <taxon>Asteraceae</taxon>
        <taxon>Asteroideae</taxon>
        <taxon>Anthemideae</taxon>
        <taxon>Anthemidinae</taxon>
        <taxon>Tanacetum</taxon>
    </lineage>
</organism>